<dbReference type="PANTHER" id="PTHR10963:SF60">
    <property type="entry name" value="GRAM-NEGATIVE BACTERIA-BINDING PROTEIN 1-RELATED"/>
    <property type="match status" value="1"/>
</dbReference>
<dbReference type="GO" id="GO:0004553">
    <property type="term" value="F:hydrolase activity, hydrolyzing O-glycosyl compounds"/>
    <property type="evidence" value="ECO:0007669"/>
    <property type="project" value="InterPro"/>
</dbReference>
<comment type="similarity">
    <text evidence="1">Belongs to the glycosyl hydrolase 16 family.</text>
</comment>
<evidence type="ECO:0000313" key="5">
    <source>
        <dbReference type="Proteomes" id="UP000223527"/>
    </source>
</evidence>
<dbReference type="InterPro" id="IPR000757">
    <property type="entry name" value="Beta-glucanase-like"/>
</dbReference>
<gene>
    <name evidence="4" type="ORF">CR162_19090</name>
</gene>
<dbReference type="SUPFAM" id="SSF49899">
    <property type="entry name" value="Concanavalin A-like lectins/glucanases"/>
    <property type="match status" value="1"/>
</dbReference>
<dbReference type="Gene3D" id="2.150.10.10">
    <property type="entry name" value="Serralysin-like metalloprotease, C-terminal"/>
    <property type="match status" value="1"/>
</dbReference>
<comment type="caution">
    <text evidence="4">The sequence shown here is derived from an EMBL/GenBank/DDBJ whole genome shotgun (WGS) entry which is preliminary data.</text>
</comment>
<feature type="domain" description="GH16" evidence="3">
    <location>
        <begin position="15"/>
        <end position="253"/>
    </location>
</feature>
<dbReference type="InterPro" id="IPR001343">
    <property type="entry name" value="Hemolysn_Ca-bd"/>
</dbReference>
<dbReference type="InterPro" id="IPR050546">
    <property type="entry name" value="Glycosyl_Hydrlase_16"/>
</dbReference>
<evidence type="ECO:0000259" key="3">
    <source>
        <dbReference type="PROSITE" id="PS51762"/>
    </source>
</evidence>
<dbReference type="InterPro" id="IPR018511">
    <property type="entry name" value="Hemolysin-typ_Ca-bd_CS"/>
</dbReference>
<evidence type="ECO:0000256" key="2">
    <source>
        <dbReference type="SAM" id="MobiDB-lite"/>
    </source>
</evidence>
<dbReference type="PANTHER" id="PTHR10963">
    <property type="entry name" value="GLYCOSYL HYDROLASE-RELATED"/>
    <property type="match status" value="1"/>
</dbReference>
<dbReference type="CDD" id="cd08023">
    <property type="entry name" value="GH16_laminarinase_like"/>
    <property type="match status" value="1"/>
</dbReference>
<dbReference type="Pfam" id="PF00722">
    <property type="entry name" value="Glyco_hydro_16"/>
    <property type="match status" value="1"/>
</dbReference>
<feature type="compositionally biased region" description="Low complexity" evidence="2">
    <location>
        <begin position="261"/>
        <end position="270"/>
    </location>
</feature>
<dbReference type="SUPFAM" id="SSF51120">
    <property type="entry name" value="beta-Roll"/>
    <property type="match status" value="1"/>
</dbReference>
<dbReference type="Proteomes" id="UP000223527">
    <property type="component" value="Unassembled WGS sequence"/>
</dbReference>
<dbReference type="InterPro" id="IPR011049">
    <property type="entry name" value="Serralysin-like_metalloprot_C"/>
</dbReference>
<accession>A0A2C7A8H0</accession>
<name>A0A2C7A8H0_9PROT</name>
<dbReference type="OrthoDB" id="7239458at2"/>
<dbReference type="RefSeq" id="WP_099097112.1">
    <property type="nucleotide sequence ID" value="NZ_PDNU01000051.1"/>
</dbReference>
<dbReference type="AlphaFoldDB" id="A0A2C7A8H0"/>
<keyword evidence="5" id="KW-1185">Reference proteome</keyword>
<evidence type="ECO:0000256" key="1">
    <source>
        <dbReference type="ARBA" id="ARBA00006865"/>
    </source>
</evidence>
<dbReference type="PRINTS" id="PR00313">
    <property type="entry name" value="CABNDNGRPT"/>
</dbReference>
<dbReference type="PROSITE" id="PS51762">
    <property type="entry name" value="GH16_2"/>
    <property type="match status" value="1"/>
</dbReference>
<protein>
    <recommendedName>
        <fullName evidence="3">GH16 domain-containing protein</fullName>
    </recommendedName>
</protein>
<dbReference type="GO" id="GO:0005509">
    <property type="term" value="F:calcium ion binding"/>
    <property type="evidence" value="ECO:0007669"/>
    <property type="project" value="InterPro"/>
</dbReference>
<feature type="compositionally biased region" description="Pro residues" evidence="2">
    <location>
        <begin position="271"/>
        <end position="308"/>
    </location>
</feature>
<proteinExistence type="inferred from homology"/>
<reference evidence="4 5" key="1">
    <citation type="submission" date="2017-10" db="EMBL/GenBank/DDBJ databases">
        <authorList>
            <person name="Banno H."/>
            <person name="Chua N.-H."/>
        </authorList>
    </citation>
    <scope>NUCLEOTIDE SEQUENCE [LARGE SCALE GENOMIC DNA]</scope>
    <source>
        <strain evidence="4 5">YW11</strain>
    </source>
</reference>
<evidence type="ECO:0000313" key="4">
    <source>
        <dbReference type="EMBL" id="PHK93334.1"/>
    </source>
</evidence>
<feature type="region of interest" description="Disordered" evidence="2">
    <location>
        <begin position="261"/>
        <end position="338"/>
    </location>
</feature>
<dbReference type="GO" id="GO:0005975">
    <property type="term" value="P:carbohydrate metabolic process"/>
    <property type="evidence" value="ECO:0007669"/>
    <property type="project" value="InterPro"/>
</dbReference>
<sequence>MATISNTTPKVTFFEDFSNQIDISPNGRDSSGAGVWKSQWFWDSRYSDDKTDAVYFSDASTGYNPFSQSNGVLKITAKPVDQTGVPNEPDWVTHASGMLHTDEMFSQQYGYFEFRAKNAPGDGFLSALWLIPTDHSWPPEIDVSEVSGGEPRTVINTLHTQTGNARSDWTDAATSTTENFHTYGVNWGPNEIVYYLDGVETFRTATPSDAKKPMYVTLSLHVGGDGAWHGNAADSATSSMEIDYVKAWEWSGSGLPAGAVGGAPAEAAPSAPAPSAPAPSAPVVTPPPATSQPPLAAPPAEEPAPAPSTPGRVIDGNSRGNRLTGGEGDDKIYAGAGNDTITGGRGDDQIWNGHGRDTNVFRKGDGDDIIWDFAPRTDKLKLIGLKSGEVSWATERHDGVSGTMLQAGADEIWMPNAAISSSDLIFG</sequence>
<dbReference type="EMBL" id="PDNU01000051">
    <property type="protein sequence ID" value="PHK93334.1"/>
    <property type="molecule type" value="Genomic_DNA"/>
</dbReference>
<dbReference type="PROSITE" id="PS00330">
    <property type="entry name" value="HEMOLYSIN_CALCIUM"/>
    <property type="match status" value="1"/>
</dbReference>
<dbReference type="Gene3D" id="2.60.120.200">
    <property type="match status" value="1"/>
</dbReference>
<organism evidence="4 5">
    <name type="scientific">Teichococcus rhizosphaerae</name>
    <dbReference type="NCBI Taxonomy" id="1335062"/>
    <lineage>
        <taxon>Bacteria</taxon>
        <taxon>Pseudomonadati</taxon>
        <taxon>Pseudomonadota</taxon>
        <taxon>Alphaproteobacteria</taxon>
        <taxon>Acetobacterales</taxon>
        <taxon>Roseomonadaceae</taxon>
        <taxon>Roseomonas</taxon>
    </lineage>
</organism>
<dbReference type="Pfam" id="PF00353">
    <property type="entry name" value="HemolysinCabind"/>
    <property type="match status" value="1"/>
</dbReference>
<dbReference type="InterPro" id="IPR013320">
    <property type="entry name" value="ConA-like_dom_sf"/>
</dbReference>